<proteinExistence type="predicted"/>
<dbReference type="InParanoid" id="A0A0C3DQB4"/>
<keyword evidence="2" id="KW-1185">Reference proteome</keyword>
<reference evidence="1 2" key="1">
    <citation type="submission" date="2014-04" db="EMBL/GenBank/DDBJ databases">
        <authorList>
            <consortium name="DOE Joint Genome Institute"/>
            <person name="Kuo A."/>
            <person name="Kohler A."/>
            <person name="Nagy L.G."/>
            <person name="Floudas D."/>
            <person name="Copeland A."/>
            <person name="Barry K.W."/>
            <person name="Cichocki N."/>
            <person name="Veneault-Fourrey C."/>
            <person name="LaButti K."/>
            <person name="Lindquist E.A."/>
            <person name="Lipzen A."/>
            <person name="Lundell T."/>
            <person name="Morin E."/>
            <person name="Murat C."/>
            <person name="Sun H."/>
            <person name="Tunlid A."/>
            <person name="Henrissat B."/>
            <person name="Grigoriev I.V."/>
            <person name="Hibbett D.S."/>
            <person name="Martin F."/>
            <person name="Nordberg H.P."/>
            <person name="Cantor M.N."/>
            <person name="Hua S.X."/>
        </authorList>
    </citation>
    <scope>NUCLEOTIDE SEQUENCE [LARGE SCALE GENOMIC DNA]</scope>
    <source>
        <strain evidence="1 2">Foug A</strain>
    </source>
</reference>
<sequence>MAWESHPLAIDGFSSESERGVNIGPDQYSVSADPIYSALTASGVPRLARKPGLGPFA</sequence>
<dbReference type="EMBL" id="KN822039">
    <property type="protein sequence ID" value="KIM62850.1"/>
    <property type="molecule type" value="Genomic_DNA"/>
</dbReference>
<dbReference type="AlphaFoldDB" id="A0A0C3DQB4"/>
<organism evidence="1 2">
    <name type="scientific">Scleroderma citrinum Foug A</name>
    <dbReference type="NCBI Taxonomy" id="1036808"/>
    <lineage>
        <taxon>Eukaryota</taxon>
        <taxon>Fungi</taxon>
        <taxon>Dikarya</taxon>
        <taxon>Basidiomycota</taxon>
        <taxon>Agaricomycotina</taxon>
        <taxon>Agaricomycetes</taxon>
        <taxon>Agaricomycetidae</taxon>
        <taxon>Boletales</taxon>
        <taxon>Sclerodermatineae</taxon>
        <taxon>Sclerodermataceae</taxon>
        <taxon>Scleroderma</taxon>
    </lineage>
</organism>
<name>A0A0C3DQB4_9AGAM</name>
<protein>
    <submittedName>
        <fullName evidence="1">Uncharacterized protein</fullName>
    </submittedName>
</protein>
<dbReference type="Proteomes" id="UP000053989">
    <property type="component" value="Unassembled WGS sequence"/>
</dbReference>
<evidence type="ECO:0000313" key="1">
    <source>
        <dbReference type="EMBL" id="KIM62850.1"/>
    </source>
</evidence>
<evidence type="ECO:0000313" key="2">
    <source>
        <dbReference type="Proteomes" id="UP000053989"/>
    </source>
</evidence>
<accession>A0A0C3DQB4</accession>
<reference evidence="2" key="2">
    <citation type="submission" date="2015-01" db="EMBL/GenBank/DDBJ databases">
        <title>Evolutionary Origins and Diversification of the Mycorrhizal Mutualists.</title>
        <authorList>
            <consortium name="DOE Joint Genome Institute"/>
            <consortium name="Mycorrhizal Genomics Consortium"/>
            <person name="Kohler A."/>
            <person name="Kuo A."/>
            <person name="Nagy L.G."/>
            <person name="Floudas D."/>
            <person name="Copeland A."/>
            <person name="Barry K.W."/>
            <person name="Cichocki N."/>
            <person name="Veneault-Fourrey C."/>
            <person name="LaButti K."/>
            <person name="Lindquist E.A."/>
            <person name="Lipzen A."/>
            <person name="Lundell T."/>
            <person name="Morin E."/>
            <person name="Murat C."/>
            <person name="Riley R."/>
            <person name="Ohm R."/>
            <person name="Sun H."/>
            <person name="Tunlid A."/>
            <person name="Henrissat B."/>
            <person name="Grigoriev I.V."/>
            <person name="Hibbett D.S."/>
            <person name="Martin F."/>
        </authorList>
    </citation>
    <scope>NUCLEOTIDE SEQUENCE [LARGE SCALE GENOMIC DNA]</scope>
    <source>
        <strain evidence="2">Foug A</strain>
    </source>
</reference>
<dbReference type="HOGENOM" id="CLU_2997793_0_0_1"/>
<gene>
    <name evidence="1" type="ORF">SCLCIDRAFT_1214642</name>
</gene>